<dbReference type="InterPro" id="IPR002611">
    <property type="entry name" value="IstB_ATP-bd"/>
</dbReference>
<evidence type="ECO:0000313" key="3">
    <source>
        <dbReference type="Proteomes" id="UP000470332"/>
    </source>
</evidence>
<dbReference type="Proteomes" id="UP000470332">
    <property type="component" value="Unassembled WGS sequence"/>
</dbReference>
<evidence type="ECO:0000313" key="2">
    <source>
        <dbReference type="EMBL" id="KAB3851578.1"/>
    </source>
</evidence>
<dbReference type="EMBL" id="WCXA01000133">
    <property type="protein sequence ID" value="KAB3851578.1"/>
    <property type="molecule type" value="Genomic_DNA"/>
</dbReference>
<feature type="non-terminal residue" evidence="2">
    <location>
        <position position="1"/>
    </location>
</feature>
<accession>A0A7J5FM18</accession>
<keyword evidence="2" id="KW-0547">Nucleotide-binding</keyword>
<dbReference type="Pfam" id="PF01695">
    <property type="entry name" value="IstB_IS21"/>
    <property type="match status" value="1"/>
</dbReference>
<dbReference type="GO" id="GO:0005524">
    <property type="term" value="F:ATP binding"/>
    <property type="evidence" value="ECO:0007669"/>
    <property type="project" value="UniProtKB-KW"/>
</dbReference>
<comment type="caution">
    <text evidence="2">The sequence shown here is derived from an EMBL/GenBank/DDBJ whole genome shotgun (WGS) entry which is preliminary data.</text>
</comment>
<protein>
    <submittedName>
        <fullName evidence="2">ATP-binding protein</fullName>
    </submittedName>
</protein>
<organism evidence="2 3">
    <name type="scientific">Phocaeicola vulgatus</name>
    <name type="common">Bacteroides vulgatus</name>
    <dbReference type="NCBI Taxonomy" id="821"/>
    <lineage>
        <taxon>Bacteria</taxon>
        <taxon>Pseudomonadati</taxon>
        <taxon>Bacteroidota</taxon>
        <taxon>Bacteroidia</taxon>
        <taxon>Bacteroidales</taxon>
        <taxon>Bacteroidaceae</taxon>
        <taxon>Phocaeicola</taxon>
    </lineage>
</organism>
<feature type="domain" description="IstB-like ATP-binding" evidence="1">
    <location>
        <begin position="2"/>
        <end position="35"/>
    </location>
</feature>
<dbReference type="AlphaFoldDB" id="A0A7J5FM18"/>
<sequence>TLNDEILASALLDRLLYRCEVIKFTGSSYRLENRQTIFKTTGTRNELMKP</sequence>
<reference evidence="2 3" key="1">
    <citation type="journal article" date="2019" name="Nat. Med.">
        <title>A library of human gut bacterial isolates paired with longitudinal multiomics data enables mechanistic microbiome research.</title>
        <authorList>
            <person name="Poyet M."/>
            <person name="Groussin M."/>
            <person name="Gibbons S.M."/>
            <person name="Avila-Pacheco J."/>
            <person name="Jiang X."/>
            <person name="Kearney S.M."/>
            <person name="Perrotta A.R."/>
            <person name="Berdy B."/>
            <person name="Zhao S."/>
            <person name="Lieberman T.D."/>
            <person name="Swanson P.K."/>
            <person name="Smith M."/>
            <person name="Roesemann S."/>
            <person name="Alexander J.E."/>
            <person name="Rich S.A."/>
            <person name="Livny J."/>
            <person name="Vlamakis H."/>
            <person name="Clish C."/>
            <person name="Bullock K."/>
            <person name="Deik A."/>
            <person name="Scott J."/>
            <person name="Pierce K.A."/>
            <person name="Xavier R.J."/>
            <person name="Alm E.J."/>
        </authorList>
    </citation>
    <scope>NUCLEOTIDE SEQUENCE [LARGE SCALE GENOMIC DNA]</scope>
    <source>
        <strain evidence="2 3">BIOML-A9</strain>
    </source>
</reference>
<name>A0A7J5FM18_PHOVU</name>
<proteinExistence type="predicted"/>
<keyword evidence="2" id="KW-0067">ATP-binding</keyword>
<evidence type="ECO:0000259" key="1">
    <source>
        <dbReference type="Pfam" id="PF01695"/>
    </source>
</evidence>
<gene>
    <name evidence="2" type="ORF">GAS37_24280</name>
</gene>